<dbReference type="RefSeq" id="WP_184537135.1">
    <property type="nucleotide sequence ID" value="NZ_JACHJW010000001.1"/>
</dbReference>
<protein>
    <submittedName>
        <fullName evidence="2">Uncharacterized protein</fullName>
    </submittedName>
</protein>
<feature type="region of interest" description="Disordered" evidence="1">
    <location>
        <begin position="151"/>
        <end position="173"/>
    </location>
</feature>
<gene>
    <name evidence="2" type="ORF">FHR38_005282</name>
</gene>
<reference evidence="2 3" key="1">
    <citation type="submission" date="2020-08" db="EMBL/GenBank/DDBJ databases">
        <title>Sequencing the genomes of 1000 actinobacteria strains.</title>
        <authorList>
            <person name="Klenk H.-P."/>
        </authorList>
    </citation>
    <scope>NUCLEOTIDE SEQUENCE [LARGE SCALE GENOMIC DNA]</scope>
    <source>
        <strain evidence="2 3">DSM 45886</strain>
    </source>
</reference>
<proteinExistence type="predicted"/>
<dbReference type="Proteomes" id="UP000578819">
    <property type="component" value="Unassembled WGS sequence"/>
</dbReference>
<comment type="caution">
    <text evidence="2">The sequence shown here is derived from an EMBL/GenBank/DDBJ whole genome shotgun (WGS) entry which is preliminary data.</text>
</comment>
<organism evidence="2 3">
    <name type="scientific">Micromonospora polyrhachis</name>
    <dbReference type="NCBI Taxonomy" id="1282883"/>
    <lineage>
        <taxon>Bacteria</taxon>
        <taxon>Bacillati</taxon>
        <taxon>Actinomycetota</taxon>
        <taxon>Actinomycetes</taxon>
        <taxon>Micromonosporales</taxon>
        <taxon>Micromonosporaceae</taxon>
        <taxon>Micromonospora</taxon>
    </lineage>
</organism>
<accession>A0A7W7WS30</accession>
<evidence type="ECO:0000313" key="3">
    <source>
        <dbReference type="Proteomes" id="UP000578819"/>
    </source>
</evidence>
<evidence type="ECO:0000313" key="2">
    <source>
        <dbReference type="EMBL" id="MBB4961549.1"/>
    </source>
</evidence>
<dbReference type="EMBL" id="JACHJW010000001">
    <property type="protein sequence ID" value="MBB4961549.1"/>
    <property type="molecule type" value="Genomic_DNA"/>
</dbReference>
<dbReference type="AlphaFoldDB" id="A0A7W7WS30"/>
<evidence type="ECO:0000256" key="1">
    <source>
        <dbReference type="SAM" id="MobiDB-lite"/>
    </source>
</evidence>
<keyword evidence="3" id="KW-1185">Reference proteome</keyword>
<sequence length="215" mass="22379">MGDSVGDVVRQFQRVIDALDQTAGVVKYAQAVTEQAYGHYDKAMRGSAHDDVTRAKRATQTAAEKAGKAGRLLSEAATAFAEYVNHIAPGSVAIASATSEGMLGGEQLVRLPGRRGSLSSRLLNKTKDVANSDDGLQHAKKIANAIQDAVRPSGTAAPKTVGPTIKPSSAPQGAHAGDVLLTTLVVAVMGVKGAELAARLRRKVQSNRMKGKRGA</sequence>
<name>A0A7W7WS30_9ACTN</name>